<protein>
    <submittedName>
        <fullName evidence="1">Uncharacterized protein</fullName>
    </submittedName>
</protein>
<dbReference type="EMBL" id="MT141400">
    <property type="protein sequence ID" value="QJA60204.1"/>
    <property type="molecule type" value="Genomic_DNA"/>
</dbReference>
<reference evidence="1" key="1">
    <citation type="submission" date="2020-03" db="EMBL/GenBank/DDBJ databases">
        <title>The deep terrestrial virosphere.</title>
        <authorList>
            <person name="Holmfeldt K."/>
            <person name="Nilsson E."/>
            <person name="Simone D."/>
            <person name="Lopez-Fernandez M."/>
            <person name="Wu X."/>
            <person name="de Brujin I."/>
            <person name="Lundin D."/>
            <person name="Andersson A."/>
            <person name="Bertilsson S."/>
            <person name="Dopson M."/>
        </authorList>
    </citation>
    <scope>NUCLEOTIDE SEQUENCE</scope>
    <source>
        <strain evidence="1">MM415B01161</strain>
    </source>
</reference>
<evidence type="ECO:0000313" key="1">
    <source>
        <dbReference type="EMBL" id="QJA60204.1"/>
    </source>
</evidence>
<sequence>MGVTREDFIRSGRYLEVSDEEWEAELAVRKTVVGCYMANDEWAVKIKKPVLVLLTASSYGRPYLKGSVQSFKRLGYWLALGYDNFLDPLNPLIEYKDWMPAQDVMYDVDTFIMTHHQTWGGVSYPYMWILKLASGLAVHFEHVLCVNGDCIIEKPEGFPALMELLGDADFMSSGPALERGIGTAGFLCKSTALIKIAAHLIDHVVPFEEYEKSTQDFGNTEGRLAVAVRELGLKQVIVEAPFNEQLHIPGTGAWYKTIGFRHIHGEHNYAHRYKAIPPEPHYFDERFMGDEYKQIKEYWETKDTSILENWWAK</sequence>
<proteinExistence type="predicted"/>
<organism evidence="1">
    <name type="scientific">viral metagenome</name>
    <dbReference type="NCBI Taxonomy" id="1070528"/>
    <lineage>
        <taxon>unclassified sequences</taxon>
        <taxon>metagenomes</taxon>
        <taxon>organismal metagenomes</taxon>
    </lineage>
</organism>
<name>A0A6M3ISC0_9ZZZZ</name>
<accession>A0A6M3ISC0</accession>
<gene>
    <name evidence="1" type="ORF">MM415B01161_0004</name>
</gene>
<dbReference type="AlphaFoldDB" id="A0A6M3ISC0"/>